<name>A0A4Y2LZ74_ARAVE</name>
<organism evidence="2 3">
    <name type="scientific">Araneus ventricosus</name>
    <name type="common">Orbweaver spider</name>
    <name type="synonym">Epeira ventricosa</name>
    <dbReference type="NCBI Taxonomy" id="182803"/>
    <lineage>
        <taxon>Eukaryota</taxon>
        <taxon>Metazoa</taxon>
        <taxon>Ecdysozoa</taxon>
        <taxon>Arthropoda</taxon>
        <taxon>Chelicerata</taxon>
        <taxon>Arachnida</taxon>
        <taxon>Araneae</taxon>
        <taxon>Araneomorphae</taxon>
        <taxon>Entelegynae</taxon>
        <taxon>Araneoidea</taxon>
        <taxon>Araneidae</taxon>
        <taxon>Araneus</taxon>
    </lineage>
</organism>
<comment type="caution">
    <text evidence="2">The sequence shown here is derived from an EMBL/GenBank/DDBJ whole genome shotgun (WGS) entry which is preliminary data.</text>
</comment>
<sequence>MPVLVIFSSEEICPETSRFHLIWRLVPLGRFLSLVFVSALLFIYERQTYFYQSSGASHVCEGFVLEGRSGLVPMSLPRGRWVPGSKTDSTEDIMYTIGNVSTTYVIKTALGSLVYLII</sequence>
<dbReference type="Proteomes" id="UP000499080">
    <property type="component" value="Unassembled WGS sequence"/>
</dbReference>
<keyword evidence="1" id="KW-1133">Transmembrane helix</keyword>
<evidence type="ECO:0000256" key="1">
    <source>
        <dbReference type="SAM" id="Phobius"/>
    </source>
</evidence>
<evidence type="ECO:0000313" key="3">
    <source>
        <dbReference type="Proteomes" id="UP000499080"/>
    </source>
</evidence>
<keyword evidence="1" id="KW-0812">Transmembrane</keyword>
<protein>
    <submittedName>
        <fullName evidence="2">Uncharacterized protein</fullName>
    </submittedName>
</protein>
<accession>A0A4Y2LZ74</accession>
<gene>
    <name evidence="2" type="ORF">AVEN_234775_1</name>
</gene>
<evidence type="ECO:0000313" key="2">
    <source>
        <dbReference type="EMBL" id="GBN20081.1"/>
    </source>
</evidence>
<keyword evidence="1" id="KW-0472">Membrane</keyword>
<dbReference type="EMBL" id="BGPR01006563">
    <property type="protein sequence ID" value="GBN20081.1"/>
    <property type="molecule type" value="Genomic_DNA"/>
</dbReference>
<reference evidence="2 3" key="1">
    <citation type="journal article" date="2019" name="Sci. Rep.">
        <title>Orb-weaving spider Araneus ventricosus genome elucidates the spidroin gene catalogue.</title>
        <authorList>
            <person name="Kono N."/>
            <person name="Nakamura H."/>
            <person name="Ohtoshi R."/>
            <person name="Moran D.A.P."/>
            <person name="Shinohara A."/>
            <person name="Yoshida Y."/>
            <person name="Fujiwara M."/>
            <person name="Mori M."/>
            <person name="Tomita M."/>
            <person name="Arakawa K."/>
        </authorList>
    </citation>
    <scope>NUCLEOTIDE SEQUENCE [LARGE SCALE GENOMIC DNA]</scope>
</reference>
<keyword evidence="3" id="KW-1185">Reference proteome</keyword>
<proteinExistence type="predicted"/>
<feature type="transmembrane region" description="Helical" evidence="1">
    <location>
        <begin position="21"/>
        <end position="44"/>
    </location>
</feature>
<dbReference type="AlphaFoldDB" id="A0A4Y2LZ74"/>